<evidence type="ECO:0000256" key="4">
    <source>
        <dbReference type="PROSITE-ProRule" id="PRU00335"/>
    </source>
</evidence>
<dbReference type="InterPro" id="IPR036271">
    <property type="entry name" value="Tet_transcr_reg_TetR-rel_C_sf"/>
</dbReference>
<dbReference type="InterPro" id="IPR050109">
    <property type="entry name" value="HTH-type_TetR-like_transc_reg"/>
</dbReference>
<keyword evidence="8" id="KW-1185">Reference proteome</keyword>
<evidence type="ECO:0000313" key="7">
    <source>
        <dbReference type="EMBL" id="TRW47649.1"/>
    </source>
</evidence>
<keyword evidence="3" id="KW-0804">Transcription</keyword>
<dbReference type="Pfam" id="PF17932">
    <property type="entry name" value="TetR_C_24"/>
    <property type="match status" value="1"/>
</dbReference>
<dbReference type="InterPro" id="IPR009057">
    <property type="entry name" value="Homeodomain-like_sf"/>
</dbReference>
<dbReference type="GO" id="GO:0003700">
    <property type="term" value="F:DNA-binding transcription factor activity"/>
    <property type="evidence" value="ECO:0007669"/>
    <property type="project" value="TreeGrafter"/>
</dbReference>
<dbReference type="PANTHER" id="PTHR30055:SF234">
    <property type="entry name" value="HTH-TYPE TRANSCRIPTIONAL REGULATOR BETI"/>
    <property type="match status" value="1"/>
</dbReference>
<protein>
    <submittedName>
        <fullName evidence="7">TetR/AcrR family transcriptional regulator</fullName>
    </submittedName>
</protein>
<feature type="compositionally biased region" description="Low complexity" evidence="5">
    <location>
        <begin position="76"/>
        <end position="87"/>
    </location>
</feature>
<dbReference type="InterPro" id="IPR001647">
    <property type="entry name" value="HTH_TetR"/>
</dbReference>
<sequence length="333" mass="37647">MVAPDWLTVTLQSGKRDLVQRRFWPGQADFPGPSERTWGSAPPPTVRPPHLGARRTAFRSPRRDEYSTREVQRGPSSSNLLSQSYQSRRQRLAAPEKGSRVSESHTRNALMAQTILDTATRLFDERGYTQTRMQDIAEAMDVTRPSLYYYYKNKEEILAALLLDLVSADKVLEGVELSQSPLEQLRELMLRIGFQVVEQPARLRIINRNFSQIPEDFRKDFARQRRRVINGLVERIEAAIKAGDLRPVDPELTTSIIFGAISGIADWYRPPTPGMARETVEAITSALLDGITLPVEGRHDGTAKGVIDRIREDLTYLERVCETSEDGSLPSKN</sequence>
<accession>A0A552WYF1</accession>
<dbReference type="Proteomes" id="UP000318693">
    <property type="component" value="Unassembled WGS sequence"/>
</dbReference>
<keyword evidence="2 4" id="KW-0238">DNA-binding</keyword>
<feature type="region of interest" description="Disordered" evidence="5">
    <location>
        <begin position="25"/>
        <end position="105"/>
    </location>
</feature>
<dbReference type="Gene3D" id="1.10.357.10">
    <property type="entry name" value="Tetracycline Repressor, domain 2"/>
    <property type="match status" value="1"/>
</dbReference>
<evidence type="ECO:0000313" key="8">
    <source>
        <dbReference type="Proteomes" id="UP000318693"/>
    </source>
</evidence>
<dbReference type="Pfam" id="PF00440">
    <property type="entry name" value="TetR_N"/>
    <property type="match status" value="1"/>
</dbReference>
<dbReference type="SUPFAM" id="SSF46689">
    <property type="entry name" value="Homeodomain-like"/>
    <property type="match status" value="1"/>
</dbReference>
<evidence type="ECO:0000259" key="6">
    <source>
        <dbReference type="PROSITE" id="PS50977"/>
    </source>
</evidence>
<name>A0A552WYF1_9MICO</name>
<dbReference type="SUPFAM" id="SSF48498">
    <property type="entry name" value="Tetracyclin repressor-like, C-terminal domain"/>
    <property type="match status" value="1"/>
</dbReference>
<feature type="domain" description="HTH tetR-type" evidence="6">
    <location>
        <begin position="109"/>
        <end position="169"/>
    </location>
</feature>
<dbReference type="InterPro" id="IPR041490">
    <property type="entry name" value="KstR2_TetR_C"/>
</dbReference>
<comment type="caution">
    <text evidence="7">The sequence shown here is derived from an EMBL/GenBank/DDBJ whole genome shotgun (WGS) entry which is preliminary data.</text>
</comment>
<evidence type="ECO:0000256" key="3">
    <source>
        <dbReference type="ARBA" id="ARBA00023163"/>
    </source>
</evidence>
<organism evidence="7 8">
    <name type="scientific">Georgenia yuyongxinii</name>
    <dbReference type="NCBI Taxonomy" id="2589797"/>
    <lineage>
        <taxon>Bacteria</taxon>
        <taxon>Bacillati</taxon>
        <taxon>Actinomycetota</taxon>
        <taxon>Actinomycetes</taxon>
        <taxon>Micrococcales</taxon>
        <taxon>Bogoriellaceae</taxon>
        <taxon>Georgenia</taxon>
    </lineage>
</organism>
<dbReference type="PROSITE" id="PS50977">
    <property type="entry name" value="HTH_TETR_2"/>
    <property type="match status" value="1"/>
</dbReference>
<dbReference type="PRINTS" id="PR00455">
    <property type="entry name" value="HTHTETR"/>
</dbReference>
<evidence type="ECO:0000256" key="1">
    <source>
        <dbReference type="ARBA" id="ARBA00023015"/>
    </source>
</evidence>
<proteinExistence type="predicted"/>
<dbReference type="GO" id="GO:0000976">
    <property type="term" value="F:transcription cis-regulatory region binding"/>
    <property type="evidence" value="ECO:0007669"/>
    <property type="project" value="TreeGrafter"/>
</dbReference>
<dbReference type="PANTHER" id="PTHR30055">
    <property type="entry name" value="HTH-TYPE TRANSCRIPTIONAL REGULATOR RUTR"/>
    <property type="match status" value="1"/>
</dbReference>
<feature type="compositionally biased region" description="Basic and acidic residues" evidence="5">
    <location>
        <begin position="61"/>
        <end position="72"/>
    </location>
</feature>
<gene>
    <name evidence="7" type="ORF">FJ693_00675</name>
</gene>
<dbReference type="EMBL" id="VJXR01000001">
    <property type="protein sequence ID" value="TRW47649.1"/>
    <property type="molecule type" value="Genomic_DNA"/>
</dbReference>
<feature type="DNA-binding region" description="H-T-H motif" evidence="4">
    <location>
        <begin position="132"/>
        <end position="151"/>
    </location>
</feature>
<evidence type="ECO:0000256" key="2">
    <source>
        <dbReference type="ARBA" id="ARBA00023125"/>
    </source>
</evidence>
<keyword evidence="1" id="KW-0805">Transcription regulation</keyword>
<dbReference type="AlphaFoldDB" id="A0A552WYF1"/>
<evidence type="ECO:0000256" key="5">
    <source>
        <dbReference type="SAM" id="MobiDB-lite"/>
    </source>
</evidence>
<dbReference type="Gene3D" id="1.10.10.60">
    <property type="entry name" value="Homeodomain-like"/>
    <property type="match status" value="1"/>
</dbReference>
<reference evidence="7 8" key="1">
    <citation type="submission" date="2019-07" db="EMBL/GenBank/DDBJ databases">
        <title>Georgenia wutianyii sp. nov. and Georgenia *** sp. nov. isolated from plateau pika (Ochotona curzoniae) in the Qinghai-Tibet plateau of China.</title>
        <authorList>
            <person name="Tian Z."/>
        </authorList>
    </citation>
    <scope>NUCLEOTIDE SEQUENCE [LARGE SCALE GENOMIC DNA]</scope>
    <source>
        <strain evidence="7 8">Z446</strain>
    </source>
</reference>